<dbReference type="VEuPathDB" id="CryptoDB:Cvel_9503"/>
<evidence type="ECO:0000256" key="1">
    <source>
        <dbReference type="ARBA" id="ARBA00022468"/>
    </source>
</evidence>
<dbReference type="GO" id="GO:0005829">
    <property type="term" value="C:cytosol"/>
    <property type="evidence" value="ECO:0007669"/>
    <property type="project" value="TreeGrafter"/>
</dbReference>
<dbReference type="InterPro" id="IPR032675">
    <property type="entry name" value="LRR_dom_sf"/>
</dbReference>
<gene>
    <name evidence="4" type="ORF">Cvel_9503</name>
</gene>
<name>A0A0G4HYJ0_9ALVE</name>
<sequence length="977" mass="103519">MSLPAAGPAKAVPEGTASGVQPVDPVDAVLSAVFGHSRPTSEEISALASHREGFGIGWAFLQFVRTGRLKSRFCLPVKIVDLSEFLHNARKLKVFLGSLPSSPSSLKTLKCGPDVCTPECLPVLTAFLSGSLEEGNEGKGAASCLKTLIAASCGLDDCPPLFISLPPSLECLDLKGNRFRRPSMESLTSALEAGRLPSLFIVDLSDNPLGPSGVRALAKGLCIPLQSLRLARTGARGKGVEALAEVLKEKKVTSLCLLDVEGNSMGAGGLRHLGGAICTAGAVPHLQVLILRENDLTDADLEQRDYAPLSELLSTDQLRELEELDLSGNKLFDQPLGVEGGVDRVSAAALAAAGRFPKLQILNLANNGISSEETALFANALGKGEGGPSVLEDLDLSGVCSRVEGEEEEEEGEGEGVQAVANAVSSGRLSRLISLRLRCRGDLTSGPVTSLLHALGKGKSPNLRAIEVKVLEQVAEHPDEVPNLPVVYDKAVGAVVSAVEGEGWPPKIETLVLDFWNGYLRSACMGSLGRALGSGRGSFLRQLELNWFCIGGDETNGGGLLGLAESLGEGGMPLLEDLSLCVGCGGSVGGAELGKALSEGKVPSLRSVKLGLPVREMLSAVCDGLCAGTSPPPLMRMQLFLHNDTDVVHGDPSHPILRLAEAIRSGRMFFLQKLSSDHACFDGATATLLGEALMHKKANLVFLEEISLEMPQIDVSAFFLDAMCARGGCLPSLRMLDLGGVSLNVDLSASLSTLISSGRLPSLSECQVSVDLNREDLVDAFEKSLMSPHSASLRRIQLYFSYLSANSLMQLTRFLLTCLASEYLTKLEVLEVKEIGENAGVLSLCEGIGKGKLVSLRELTLREVSFEFESEASALSAALEAEKVPRLSVLKIISASMTDNGLKVLTESWASRPPPPLEHLDFFHNTFTDKGAESLAEFFGSGSQRMPFLSKISLRENAIGEGGKAMLRKALPDVVDL</sequence>
<dbReference type="EMBL" id="CDMZ01004387">
    <property type="protein sequence ID" value="CEM49594.1"/>
    <property type="molecule type" value="Genomic_DNA"/>
</dbReference>
<organism evidence="4">
    <name type="scientific">Chromera velia CCMP2878</name>
    <dbReference type="NCBI Taxonomy" id="1169474"/>
    <lineage>
        <taxon>Eukaryota</taxon>
        <taxon>Sar</taxon>
        <taxon>Alveolata</taxon>
        <taxon>Colpodellida</taxon>
        <taxon>Chromeraceae</taxon>
        <taxon>Chromera</taxon>
    </lineage>
</organism>
<dbReference type="SMART" id="SM00369">
    <property type="entry name" value="LRR_TYP"/>
    <property type="match status" value="3"/>
</dbReference>
<evidence type="ECO:0000313" key="4">
    <source>
        <dbReference type="EMBL" id="CEM49594.1"/>
    </source>
</evidence>
<dbReference type="Pfam" id="PF13516">
    <property type="entry name" value="LRR_6"/>
    <property type="match status" value="2"/>
</dbReference>
<keyword evidence="2" id="KW-0433">Leucine-rich repeat</keyword>
<reference evidence="4" key="1">
    <citation type="submission" date="2014-11" db="EMBL/GenBank/DDBJ databases">
        <authorList>
            <person name="Otto D Thomas"/>
            <person name="Naeem Raeece"/>
        </authorList>
    </citation>
    <scope>NUCLEOTIDE SEQUENCE</scope>
</reference>
<evidence type="ECO:0000256" key="3">
    <source>
        <dbReference type="ARBA" id="ARBA00022737"/>
    </source>
</evidence>
<dbReference type="PANTHER" id="PTHR24113">
    <property type="entry name" value="RAN GTPASE-ACTIVATING PROTEIN 1"/>
    <property type="match status" value="1"/>
</dbReference>
<protein>
    <submittedName>
        <fullName evidence="4">Uncharacterized protein</fullName>
    </submittedName>
</protein>
<dbReference type="SMART" id="SM00368">
    <property type="entry name" value="LRR_RI"/>
    <property type="match status" value="8"/>
</dbReference>
<keyword evidence="3" id="KW-0677">Repeat</keyword>
<keyword evidence="1" id="KW-0343">GTPase activation</keyword>
<dbReference type="InterPro" id="IPR027038">
    <property type="entry name" value="RanGap"/>
</dbReference>
<dbReference type="Gene3D" id="3.80.10.10">
    <property type="entry name" value="Ribonuclease Inhibitor"/>
    <property type="match status" value="3"/>
</dbReference>
<dbReference type="PANTHER" id="PTHR24113:SF12">
    <property type="entry name" value="RAN GTPASE-ACTIVATING PROTEIN 1"/>
    <property type="match status" value="1"/>
</dbReference>
<dbReference type="AlphaFoldDB" id="A0A0G4HYJ0"/>
<dbReference type="InterPro" id="IPR001611">
    <property type="entry name" value="Leu-rich_rpt"/>
</dbReference>
<dbReference type="GO" id="GO:0048471">
    <property type="term" value="C:perinuclear region of cytoplasm"/>
    <property type="evidence" value="ECO:0007669"/>
    <property type="project" value="TreeGrafter"/>
</dbReference>
<dbReference type="SUPFAM" id="SSF52047">
    <property type="entry name" value="RNI-like"/>
    <property type="match status" value="2"/>
</dbReference>
<dbReference type="PhylomeDB" id="A0A0G4HYJ0"/>
<evidence type="ECO:0000256" key="2">
    <source>
        <dbReference type="ARBA" id="ARBA00022614"/>
    </source>
</evidence>
<dbReference type="GO" id="GO:0005634">
    <property type="term" value="C:nucleus"/>
    <property type="evidence" value="ECO:0007669"/>
    <property type="project" value="TreeGrafter"/>
</dbReference>
<dbReference type="GO" id="GO:0005096">
    <property type="term" value="F:GTPase activator activity"/>
    <property type="evidence" value="ECO:0007669"/>
    <property type="project" value="UniProtKB-KW"/>
</dbReference>
<accession>A0A0G4HYJ0</accession>
<dbReference type="GO" id="GO:0031267">
    <property type="term" value="F:small GTPase binding"/>
    <property type="evidence" value="ECO:0007669"/>
    <property type="project" value="TreeGrafter"/>
</dbReference>
<dbReference type="InterPro" id="IPR003591">
    <property type="entry name" value="Leu-rich_rpt_typical-subtyp"/>
</dbReference>
<proteinExistence type="predicted"/>
<dbReference type="GO" id="GO:0006913">
    <property type="term" value="P:nucleocytoplasmic transport"/>
    <property type="evidence" value="ECO:0007669"/>
    <property type="project" value="TreeGrafter"/>
</dbReference>